<feature type="chain" id="PRO_5045565208" evidence="1">
    <location>
        <begin position="25"/>
        <end position="136"/>
    </location>
</feature>
<dbReference type="Gene3D" id="2.60.120.10">
    <property type="entry name" value="Jelly Rolls"/>
    <property type="match status" value="1"/>
</dbReference>
<proteinExistence type="predicted"/>
<accession>A0ABR7S260</accession>
<dbReference type="InterPro" id="IPR014710">
    <property type="entry name" value="RmlC-like_jellyroll"/>
</dbReference>
<dbReference type="RefSeq" id="WP_187807157.1">
    <property type="nucleotide sequence ID" value="NZ_LZEU01000001.1"/>
</dbReference>
<evidence type="ECO:0000313" key="4">
    <source>
        <dbReference type="Proteomes" id="UP000744555"/>
    </source>
</evidence>
<protein>
    <submittedName>
        <fullName evidence="3">Cupin</fullName>
    </submittedName>
</protein>
<dbReference type="InterPro" id="IPR011051">
    <property type="entry name" value="RmlC_Cupin_sf"/>
</dbReference>
<dbReference type="CDD" id="cd02234">
    <property type="entry name" value="cupin_BLR7677-like"/>
    <property type="match status" value="1"/>
</dbReference>
<dbReference type="Proteomes" id="UP000744555">
    <property type="component" value="Unassembled WGS sequence"/>
</dbReference>
<reference evidence="3 4" key="1">
    <citation type="submission" date="2016-06" db="EMBL/GenBank/DDBJ databases">
        <authorList>
            <person name="Ramos C."/>
            <person name="Pintado A."/>
            <person name="Crespo-Gomez J.I."/>
        </authorList>
    </citation>
    <scope>NUCLEOTIDE SEQUENCE [LARGE SCALE GENOMIC DNA]</scope>
    <source>
        <strain evidence="3 4">AVO110</strain>
    </source>
</reference>
<dbReference type="PANTHER" id="PTHR38599:SF1">
    <property type="entry name" value="CUPIN DOMAIN PROTEIN (AFU_ORTHOLOGUE AFUA_3G13620)"/>
    <property type="match status" value="1"/>
</dbReference>
<feature type="domain" description="Cupin type-2" evidence="2">
    <location>
        <begin position="52"/>
        <end position="121"/>
    </location>
</feature>
<keyword evidence="4" id="KW-1185">Reference proteome</keyword>
<name>A0ABR7S260_AQUAC</name>
<evidence type="ECO:0000259" key="2">
    <source>
        <dbReference type="Pfam" id="PF07883"/>
    </source>
</evidence>
<organism evidence="3 4">
    <name type="scientific">Aquipseudomonas alcaligenes</name>
    <name type="common">Pseudomonas alcaligenes</name>
    <dbReference type="NCBI Taxonomy" id="43263"/>
    <lineage>
        <taxon>Bacteria</taxon>
        <taxon>Pseudomonadati</taxon>
        <taxon>Pseudomonadota</taxon>
        <taxon>Gammaproteobacteria</taxon>
        <taxon>Pseudomonadales</taxon>
        <taxon>Pseudomonadaceae</taxon>
        <taxon>Aquipseudomonas</taxon>
    </lineage>
</organism>
<dbReference type="EMBL" id="LZEU01000001">
    <property type="protein sequence ID" value="MBC9251665.1"/>
    <property type="molecule type" value="Genomic_DNA"/>
</dbReference>
<evidence type="ECO:0000256" key="1">
    <source>
        <dbReference type="SAM" id="SignalP"/>
    </source>
</evidence>
<sequence length="136" mass="14434">MPSRSLFAAILAGLSLLAQLPAQAHESGEKLTVLQEHLMTNAPGMKATMLSVEYAPGQATVAHRHDGSAIAYVLQGAIVSQIEGQAPVTYKAGESWYEPAGTHHLVSKNASNSQPATLLVWILGTEQQPVLVPLQQ</sequence>
<dbReference type="Pfam" id="PF07883">
    <property type="entry name" value="Cupin_2"/>
    <property type="match status" value="1"/>
</dbReference>
<dbReference type="InterPro" id="IPR013096">
    <property type="entry name" value="Cupin_2"/>
</dbReference>
<dbReference type="SUPFAM" id="SSF51182">
    <property type="entry name" value="RmlC-like cupins"/>
    <property type="match status" value="1"/>
</dbReference>
<gene>
    <name evidence="3" type="ORF">A9179_15435</name>
</gene>
<keyword evidence="1" id="KW-0732">Signal</keyword>
<evidence type="ECO:0000313" key="3">
    <source>
        <dbReference type="EMBL" id="MBC9251665.1"/>
    </source>
</evidence>
<dbReference type="PANTHER" id="PTHR38599">
    <property type="entry name" value="CUPIN DOMAIN PROTEIN (AFU_ORTHOLOGUE AFUA_3G13620)"/>
    <property type="match status" value="1"/>
</dbReference>
<feature type="signal peptide" evidence="1">
    <location>
        <begin position="1"/>
        <end position="24"/>
    </location>
</feature>
<comment type="caution">
    <text evidence="3">The sequence shown here is derived from an EMBL/GenBank/DDBJ whole genome shotgun (WGS) entry which is preliminary data.</text>
</comment>